<comment type="caution">
    <text evidence="3">The sequence shown here is derived from an EMBL/GenBank/DDBJ whole genome shotgun (WGS) entry which is preliminary data.</text>
</comment>
<feature type="compositionally biased region" description="Low complexity" evidence="1">
    <location>
        <begin position="517"/>
        <end position="527"/>
    </location>
</feature>
<dbReference type="Gene3D" id="3.90.550.10">
    <property type="entry name" value="Spore Coat Polysaccharide Biosynthesis Protein SpsA, Chain A"/>
    <property type="match status" value="1"/>
</dbReference>
<dbReference type="InterPro" id="IPR029044">
    <property type="entry name" value="Nucleotide-diphossugar_trans"/>
</dbReference>
<dbReference type="PATRIC" id="fig|1075402.3.peg.1562"/>
<keyword evidence="4" id="KW-1185">Reference proteome</keyword>
<feature type="region of interest" description="Disordered" evidence="1">
    <location>
        <begin position="152"/>
        <end position="179"/>
    </location>
</feature>
<name>A0A1E7KGH1_9ACTN</name>
<organism evidence="3 4">
    <name type="scientific">Streptomyces oceani</name>
    <dbReference type="NCBI Taxonomy" id="1075402"/>
    <lineage>
        <taxon>Bacteria</taxon>
        <taxon>Bacillati</taxon>
        <taxon>Actinomycetota</taxon>
        <taxon>Actinomycetes</taxon>
        <taxon>Kitasatosporales</taxon>
        <taxon>Streptomycetaceae</taxon>
        <taxon>Streptomyces</taxon>
    </lineage>
</organism>
<feature type="domain" description="Glycosyltransferase 2-like" evidence="2">
    <location>
        <begin position="6"/>
        <end position="68"/>
    </location>
</feature>
<feature type="region of interest" description="Disordered" evidence="1">
    <location>
        <begin position="517"/>
        <end position="542"/>
    </location>
</feature>
<sequence length="569" mass="61327">MSPRLSVVVPLNGSSAQLQECLRSLAEQTLRDLEVVLVDSGGPEGAERRALAERFAAVDGRFRLVRHPPGEPGNPDNRAEPGSAGGMVGSGGAGGAGDARAAGLREVDPGSRFLAFCDGADRLPPTAYELLTDSLTASGSDLACGDLLRLRHTGSTSSTSGTSGTGRPASDSEPAAAEHDPAAWTLSAHGPLRKAMDQPRQRTHITRHPALVQDRTLRNKVFRHAFWTHRQLPWPARTPSHAGRLGPDTALALPAHYLAESVDVLTEPVCHWREQPSARSTASPVRTDQAALRADVAVLEEVSRRLAEHAAEDGGAAERHYAALVLAGDLLAYLKALPAADEEFRALFTRLAAGFLTRVDPRVLDGLPVGRRMKWQLVREHRTTDLLHALAFERENPRVFETTGPRARRAAYLRPDGSGITVPDRASRPLREDLPLRTKLHAVDWLPDGRGFRTRGCRTGTVGPARRRRWGGERRHGRTYWSGRARSSCTCTRTGRTGSGSHPSGWRRTAIGRCCTPSTAPTTSTAAPSPPSTRSPTYATGRTRRCDGCVSASTRARCAHTASTGSNKE</sequence>
<dbReference type="GO" id="GO:0016758">
    <property type="term" value="F:hexosyltransferase activity"/>
    <property type="evidence" value="ECO:0007669"/>
    <property type="project" value="UniProtKB-ARBA"/>
</dbReference>
<dbReference type="EMBL" id="LJGU01000125">
    <property type="protein sequence ID" value="OEV03030.1"/>
    <property type="molecule type" value="Genomic_DNA"/>
</dbReference>
<evidence type="ECO:0000313" key="3">
    <source>
        <dbReference type="EMBL" id="OEV03030.1"/>
    </source>
</evidence>
<feature type="compositionally biased region" description="Gly residues" evidence="1">
    <location>
        <begin position="83"/>
        <end position="97"/>
    </location>
</feature>
<dbReference type="Proteomes" id="UP000176101">
    <property type="component" value="Unassembled WGS sequence"/>
</dbReference>
<evidence type="ECO:0000256" key="1">
    <source>
        <dbReference type="SAM" id="MobiDB-lite"/>
    </source>
</evidence>
<dbReference type="CDD" id="cd00761">
    <property type="entry name" value="Glyco_tranf_GTA_type"/>
    <property type="match status" value="1"/>
</dbReference>
<gene>
    <name evidence="3" type="ORF">AN216_13370</name>
</gene>
<reference evidence="3 4" key="1">
    <citation type="journal article" date="2016" name="Front. Microbiol.">
        <title>Comparative Genomics Analysis of Streptomyces Species Reveals Their Adaptation to the Marine Environment and Their Diversity at the Genomic Level.</title>
        <authorList>
            <person name="Tian X."/>
            <person name="Zhang Z."/>
            <person name="Yang T."/>
            <person name="Chen M."/>
            <person name="Li J."/>
            <person name="Chen F."/>
            <person name="Yang J."/>
            <person name="Li W."/>
            <person name="Zhang B."/>
            <person name="Zhang Z."/>
            <person name="Wu J."/>
            <person name="Zhang C."/>
            <person name="Long L."/>
            <person name="Xiao J."/>
        </authorList>
    </citation>
    <scope>NUCLEOTIDE SEQUENCE [LARGE SCALE GENOMIC DNA]</scope>
    <source>
        <strain evidence="3 4">SCSIO 02100</strain>
    </source>
</reference>
<evidence type="ECO:0000313" key="4">
    <source>
        <dbReference type="Proteomes" id="UP000176101"/>
    </source>
</evidence>
<evidence type="ECO:0000259" key="2">
    <source>
        <dbReference type="Pfam" id="PF00535"/>
    </source>
</evidence>
<dbReference type="InterPro" id="IPR001173">
    <property type="entry name" value="Glyco_trans_2-like"/>
</dbReference>
<dbReference type="AlphaFoldDB" id="A0A1E7KGH1"/>
<dbReference type="SUPFAM" id="SSF53448">
    <property type="entry name" value="Nucleotide-diphospho-sugar transferases"/>
    <property type="match status" value="1"/>
</dbReference>
<feature type="region of interest" description="Disordered" evidence="1">
    <location>
        <begin position="65"/>
        <end position="101"/>
    </location>
</feature>
<protein>
    <recommendedName>
        <fullName evidence="2">Glycosyltransferase 2-like domain-containing protein</fullName>
    </recommendedName>
</protein>
<dbReference type="Pfam" id="PF00535">
    <property type="entry name" value="Glycos_transf_2"/>
    <property type="match status" value="1"/>
</dbReference>
<accession>A0A1E7KGH1</accession>
<proteinExistence type="predicted"/>
<feature type="compositionally biased region" description="Low complexity" evidence="1">
    <location>
        <begin position="153"/>
        <end position="166"/>
    </location>
</feature>
<dbReference type="PANTHER" id="PTHR22916:SF3">
    <property type="entry name" value="UDP-GLCNAC:BETAGAL BETA-1,3-N-ACETYLGLUCOSAMINYLTRANSFERASE-LIKE PROTEIN 1"/>
    <property type="match status" value="1"/>
</dbReference>
<dbReference type="STRING" id="1075402.AN216_13370"/>
<dbReference type="PANTHER" id="PTHR22916">
    <property type="entry name" value="GLYCOSYLTRANSFERASE"/>
    <property type="match status" value="1"/>
</dbReference>